<dbReference type="EMBL" id="JBEWTB010000002">
    <property type="protein sequence ID" value="MET4757138.1"/>
    <property type="molecule type" value="Genomic_DNA"/>
</dbReference>
<dbReference type="InterPro" id="IPR011050">
    <property type="entry name" value="Pectin_lyase_fold/virulence"/>
</dbReference>
<dbReference type="SUPFAM" id="SSF51126">
    <property type="entry name" value="Pectin lyase-like"/>
    <property type="match status" value="1"/>
</dbReference>
<keyword evidence="3" id="KW-1185">Reference proteome</keyword>
<dbReference type="RefSeq" id="WP_354007312.1">
    <property type="nucleotide sequence ID" value="NZ_JBEWTA010000001.1"/>
</dbReference>
<reference evidence="2 3" key="1">
    <citation type="submission" date="2024-06" db="EMBL/GenBank/DDBJ databases">
        <title>Genomic Encyclopedia of Type Strains, Phase V (KMG-V): Genome sequencing to study the core and pangenomes of soil and plant-associated prokaryotes.</title>
        <authorList>
            <person name="Whitman W."/>
        </authorList>
    </citation>
    <scope>NUCLEOTIDE SEQUENCE [LARGE SCALE GENOMIC DNA]</scope>
    <source>
        <strain evidence="2 3">NE40</strain>
    </source>
</reference>
<proteinExistence type="predicted"/>
<accession>A0ABV2SJL2</accession>
<dbReference type="InterPro" id="IPR006626">
    <property type="entry name" value="PbH1"/>
</dbReference>
<dbReference type="Proteomes" id="UP001549366">
    <property type="component" value="Unassembled WGS sequence"/>
</dbReference>
<dbReference type="PROSITE" id="PS51257">
    <property type="entry name" value="PROKAR_LIPOPROTEIN"/>
    <property type="match status" value="1"/>
</dbReference>
<sequence>MTVRHIFTVGIALLFLAGCGEEAVQDVSQSDEQFRKELQGNLIKAKPGDVIEIPEGTFQIDRSLTLNVDGITIRGAGMDKSVLSFKNQKAGAEGILVTASDFTIEDLAIEDTKGDALKVNKGKNIVIRRVRAEWTNGPDTKNGAYGFYPVQTENTLIEGSVAIGASDSGLYIGQSRNVVVRNNRVEYNVAGIEIENTIGADVYDNVATNNTGGILIFNMPYLTQSGHTTRVYNNKVYENNLDNFAPKGGAVASVPAGSGILINSNDNVEIFNNEIRDNDTANIIVSSLFTANYEEEYKVDDTFDPYPEGIYVYDNTFIGGGSSPDRLELKTLKVAMFGLTGSLPDILWDGIMNPAAKQPALCVNNGESLVVNVDAGNDFANVTTDMTQYGCELPKLSAIDLSHLEG</sequence>
<dbReference type="InterPro" id="IPR039448">
    <property type="entry name" value="Beta_helix"/>
</dbReference>
<dbReference type="Gene3D" id="2.160.20.10">
    <property type="entry name" value="Single-stranded right-handed beta-helix, Pectin lyase-like"/>
    <property type="match status" value="1"/>
</dbReference>
<dbReference type="InterPro" id="IPR012334">
    <property type="entry name" value="Pectin_lyas_fold"/>
</dbReference>
<evidence type="ECO:0000313" key="2">
    <source>
        <dbReference type="EMBL" id="MET4757138.1"/>
    </source>
</evidence>
<organism evidence="2 3">
    <name type="scientific">Endozoicomonas lisbonensis</name>
    <dbReference type="NCBI Taxonomy" id="3120522"/>
    <lineage>
        <taxon>Bacteria</taxon>
        <taxon>Pseudomonadati</taxon>
        <taxon>Pseudomonadota</taxon>
        <taxon>Gammaproteobacteria</taxon>
        <taxon>Oceanospirillales</taxon>
        <taxon>Endozoicomonadaceae</taxon>
        <taxon>Endozoicomonas</taxon>
    </lineage>
</organism>
<name>A0ABV2SJL2_9GAMM</name>
<dbReference type="InterPro" id="IPR022442">
    <property type="entry name" value="SO_2930-like_dom"/>
</dbReference>
<protein>
    <submittedName>
        <fullName evidence="2">Parallel beta-helix repeat protein</fullName>
    </submittedName>
</protein>
<feature type="domain" description="Right handed beta helix" evidence="1">
    <location>
        <begin position="88"/>
        <end position="217"/>
    </location>
</feature>
<dbReference type="SMART" id="SM00710">
    <property type="entry name" value="PbH1"/>
    <property type="match status" value="7"/>
</dbReference>
<gene>
    <name evidence="2" type="ORF">V5J35_002330</name>
</gene>
<evidence type="ECO:0000259" key="1">
    <source>
        <dbReference type="Pfam" id="PF13229"/>
    </source>
</evidence>
<evidence type="ECO:0000313" key="3">
    <source>
        <dbReference type="Proteomes" id="UP001549366"/>
    </source>
</evidence>
<dbReference type="Pfam" id="PF13229">
    <property type="entry name" value="Beta_helix"/>
    <property type="match status" value="1"/>
</dbReference>
<dbReference type="NCBIfam" id="TIGR03805">
    <property type="entry name" value="beta_helix_1"/>
    <property type="match status" value="1"/>
</dbReference>
<comment type="caution">
    <text evidence="2">The sequence shown here is derived from an EMBL/GenBank/DDBJ whole genome shotgun (WGS) entry which is preliminary data.</text>
</comment>